<dbReference type="RefSeq" id="YP_009602496.1">
    <property type="nucleotide sequence ID" value="NC_041938.1"/>
</dbReference>
<evidence type="ECO:0000313" key="1">
    <source>
        <dbReference type="EMBL" id="ALY08597.1"/>
    </source>
</evidence>
<protein>
    <submittedName>
        <fullName evidence="1">Uncharacterized protein</fullName>
    </submittedName>
</protein>
<gene>
    <name evidence="1" type="primary">62</name>
    <name evidence="1" type="ORF">BENNIE_62</name>
</gene>
<organism evidence="1 2">
    <name type="scientific">Arthrobacter phage Bennie</name>
    <dbReference type="NCBI Taxonomy" id="1772293"/>
    <lineage>
        <taxon>Viruses</taxon>
        <taxon>Duplodnaviria</taxon>
        <taxon>Heunggongvirae</taxon>
        <taxon>Uroviricota</taxon>
        <taxon>Caudoviricetes</taxon>
        <taxon>Korravirus</taxon>
        <taxon>Korravirus bennie</taxon>
    </lineage>
</organism>
<reference evidence="1" key="1">
    <citation type="submission" date="2017-04" db="EMBL/GenBank/DDBJ databases">
        <authorList>
            <person name="Schneider V.M."/>
            <person name="Garlena R.A."/>
            <person name="Russell D.A."/>
            <person name="Pope W.H."/>
            <person name="Jacobs-Sera D."/>
            <person name="Hatfull G.F."/>
        </authorList>
    </citation>
    <scope>NUCLEOTIDE SEQUENCE [LARGE SCALE GENOMIC DNA]</scope>
</reference>
<keyword evidence="2" id="KW-1185">Reference proteome</keyword>
<dbReference type="GeneID" id="40078356"/>
<dbReference type="Proteomes" id="UP000223093">
    <property type="component" value="Segment"/>
</dbReference>
<sequence length="41" mass="4828">MMYVYCWEDDHGCICGNECEPPKWMQEMWAAEEGMQSKPSP</sequence>
<dbReference type="KEGG" id="vg:40078356"/>
<accession>A0A0U4J9V4</accession>
<evidence type="ECO:0000313" key="2">
    <source>
        <dbReference type="Proteomes" id="UP000223093"/>
    </source>
</evidence>
<proteinExistence type="predicted"/>
<name>A0A0U4J9V4_9CAUD</name>
<dbReference type="EMBL" id="KU160640">
    <property type="protein sequence ID" value="ALY08597.1"/>
    <property type="molecule type" value="Genomic_DNA"/>
</dbReference>
<dbReference type="OrthoDB" id="27455at10239"/>